<dbReference type="AlphaFoldDB" id="A0A811YU45"/>
<dbReference type="PANTHER" id="PTHR11129">
    <property type="entry name" value="PROTEIN FARNESYLTRANSFERASE ALPHA SUBUNIT/RAB GERANYLGERANYL TRANSFERASE ALPHA SUBUNIT"/>
    <property type="match status" value="1"/>
</dbReference>
<dbReference type="GO" id="GO:0005965">
    <property type="term" value="C:protein farnesyltransferase complex"/>
    <property type="evidence" value="ECO:0007669"/>
    <property type="project" value="TreeGrafter"/>
</dbReference>
<dbReference type="InterPro" id="IPR002088">
    <property type="entry name" value="Prenyl_trans_a"/>
</dbReference>
<evidence type="ECO:0000256" key="2">
    <source>
        <dbReference type="ARBA" id="ARBA00006734"/>
    </source>
</evidence>
<protein>
    <recommendedName>
        <fullName evidence="9">Protein farnesyltransferase/geranylgeranyltransferase type-1 subunit alpha</fullName>
        <ecNumber evidence="4">2.5.1.58</ecNumber>
        <ecNumber evidence="3">2.5.1.59</ecNumber>
    </recommendedName>
    <alternativeName>
        <fullName evidence="12">CAAX farnesyltransferase subunit alpha</fullName>
    </alternativeName>
    <alternativeName>
        <fullName evidence="11">FTase-alpha</fullName>
    </alternativeName>
    <alternativeName>
        <fullName evidence="10">Ras proteins prenyltransferase subunit alpha</fullName>
    </alternativeName>
    <alternativeName>
        <fullName evidence="13">Type I protein geranyl-geranyltransferase subunit alpha</fullName>
    </alternativeName>
</protein>
<dbReference type="SUPFAM" id="SSF48439">
    <property type="entry name" value="Protein prenylyltransferase"/>
    <property type="match status" value="2"/>
</dbReference>
<evidence type="ECO:0000256" key="5">
    <source>
        <dbReference type="ARBA" id="ARBA00022602"/>
    </source>
</evidence>
<dbReference type="Gene3D" id="1.25.40.120">
    <property type="entry name" value="Protein prenylyltransferase"/>
    <property type="match status" value="2"/>
</dbReference>
<evidence type="ECO:0000256" key="12">
    <source>
        <dbReference type="ARBA" id="ARBA00043086"/>
    </source>
</evidence>
<dbReference type="EC" id="2.5.1.58" evidence="4"/>
<feature type="compositionally biased region" description="Basic and acidic residues" evidence="14">
    <location>
        <begin position="174"/>
        <end position="190"/>
    </location>
</feature>
<dbReference type="PANTHER" id="PTHR11129:SF1">
    <property type="entry name" value="PROTEIN FARNESYLTRANSFERASE_GERANYLGERANYLTRANSFERASE TYPE-1 SUBUNIT ALPHA"/>
    <property type="match status" value="1"/>
</dbReference>
<comment type="cofactor">
    <cofactor evidence="1">
        <name>Mg(2+)</name>
        <dbReference type="ChEBI" id="CHEBI:18420"/>
    </cofactor>
</comment>
<proteinExistence type="inferred from homology"/>
<organism evidence="15 16">
    <name type="scientific">Nyctereutes procyonoides</name>
    <name type="common">Raccoon dog</name>
    <name type="synonym">Canis procyonoides</name>
    <dbReference type="NCBI Taxonomy" id="34880"/>
    <lineage>
        <taxon>Eukaryota</taxon>
        <taxon>Metazoa</taxon>
        <taxon>Chordata</taxon>
        <taxon>Craniata</taxon>
        <taxon>Vertebrata</taxon>
        <taxon>Euteleostomi</taxon>
        <taxon>Mammalia</taxon>
        <taxon>Eutheria</taxon>
        <taxon>Laurasiatheria</taxon>
        <taxon>Carnivora</taxon>
        <taxon>Caniformia</taxon>
        <taxon>Canidae</taxon>
        <taxon>Nyctereutes</taxon>
    </lineage>
</organism>
<keyword evidence="6" id="KW-0808">Transferase</keyword>
<dbReference type="GO" id="GO:0004660">
    <property type="term" value="F:protein farnesyltransferase activity"/>
    <property type="evidence" value="ECO:0007669"/>
    <property type="project" value="UniProtKB-EC"/>
</dbReference>
<evidence type="ECO:0000256" key="6">
    <source>
        <dbReference type="ARBA" id="ARBA00022679"/>
    </source>
</evidence>
<evidence type="ECO:0000313" key="16">
    <source>
        <dbReference type="Proteomes" id="UP000645828"/>
    </source>
</evidence>
<name>A0A811YU45_NYCPR</name>
<evidence type="ECO:0000256" key="1">
    <source>
        <dbReference type="ARBA" id="ARBA00001946"/>
    </source>
</evidence>
<reference evidence="15" key="1">
    <citation type="submission" date="2020-12" db="EMBL/GenBank/DDBJ databases">
        <authorList>
            <consortium name="Molecular Ecology Group"/>
        </authorList>
    </citation>
    <scope>NUCLEOTIDE SEQUENCE</scope>
    <source>
        <strain evidence="15">TBG_1078</strain>
    </source>
</reference>
<gene>
    <name evidence="15" type="ORF">NYPRO_LOCUS11545</name>
</gene>
<evidence type="ECO:0000256" key="14">
    <source>
        <dbReference type="SAM" id="MobiDB-lite"/>
    </source>
</evidence>
<dbReference type="GO" id="GO:0004662">
    <property type="term" value="F:CAAX-protein geranylgeranyltransferase activity"/>
    <property type="evidence" value="ECO:0007669"/>
    <property type="project" value="UniProtKB-EC"/>
</dbReference>
<dbReference type="EMBL" id="CAJHUB010000681">
    <property type="protein sequence ID" value="CAD7678747.1"/>
    <property type="molecule type" value="Genomic_DNA"/>
</dbReference>
<dbReference type="PROSITE" id="PS51147">
    <property type="entry name" value="PFTA"/>
    <property type="match status" value="3"/>
</dbReference>
<evidence type="ECO:0000256" key="11">
    <source>
        <dbReference type="ARBA" id="ARBA00042436"/>
    </source>
</evidence>
<comment type="caution">
    <text evidence="15">The sequence shown here is derived from an EMBL/GenBank/DDBJ whole genome shotgun (WGS) entry which is preliminary data.</text>
</comment>
<evidence type="ECO:0000256" key="13">
    <source>
        <dbReference type="ARBA" id="ARBA00043219"/>
    </source>
</evidence>
<feature type="region of interest" description="Disordered" evidence="14">
    <location>
        <begin position="174"/>
        <end position="208"/>
    </location>
</feature>
<evidence type="ECO:0000256" key="9">
    <source>
        <dbReference type="ARBA" id="ARBA00040965"/>
    </source>
</evidence>
<evidence type="ECO:0000256" key="7">
    <source>
        <dbReference type="ARBA" id="ARBA00022737"/>
    </source>
</evidence>
<keyword evidence="16" id="KW-1185">Reference proteome</keyword>
<evidence type="ECO:0000313" key="15">
    <source>
        <dbReference type="EMBL" id="CAD7678747.1"/>
    </source>
</evidence>
<keyword evidence="8" id="KW-0460">Magnesium</keyword>
<dbReference type="EC" id="2.5.1.59" evidence="3"/>
<accession>A0A811YU45</accession>
<dbReference type="Proteomes" id="UP000645828">
    <property type="component" value="Unassembled WGS sequence"/>
</dbReference>
<dbReference type="Pfam" id="PF01239">
    <property type="entry name" value="PPTA"/>
    <property type="match status" value="2"/>
</dbReference>
<keyword evidence="7" id="KW-0677">Repeat</keyword>
<comment type="similarity">
    <text evidence="2">Belongs to the protein prenyltransferase subunit alpha family.</text>
</comment>
<dbReference type="GO" id="GO:0005953">
    <property type="term" value="C:CAAX-protein geranylgeranyltransferase complex"/>
    <property type="evidence" value="ECO:0007669"/>
    <property type="project" value="TreeGrafter"/>
</dbReference>
<evidence type="ECO:0000256" key="3">
    <source>
        <dbReference type="ARBA" id="ARBA00012700"/>
    </source>
</evidence>
<evidence type="ECO:0000256" key="10">
    <source>
        <dbReference type="ARBA" id="ARBA00041392"/>
    </source>
</evidence>
<evidence type="ECO:0000256" key="8">
    <source>
        <dbReference type="ARBA" id="ARBA00022842"/>
    </source>
</evidence>
<sequence>MDDAFLSLDSPTYVLYRPRTEWADRDTVPQNDGPNPMVRIIYSEKFRDVYDYFRIILQCDERSERAFKVSRDATELNAANYTVWHFRRVLLKSLQKHLNEEMNYITAIIEKQPQNYQVWHHRRVLMEWLQDPSQELEFIADILIRMQRIIKPGNINNGLSRNLNFGIICRRESQREKQVPRTESDVELDPRTPGSHPGPNAGAKPLSHPGIPYFTISNTTGYNDSAMLEREVQYTLEMIKQIPHNESARNYLKGILQDPELCEILAKEKDSIRKEYWRYTGRSLQSKHSTE</sequence>
<evidence type="ECO:0000256" key="4">
    <source>
        <dbReference type="ARBA" id="ARBA00012702"/>
    </source>
</evidence>
<keyword evidence="5" id="KW-0637">Prenyltransferase</keyword>